<accession>A0A8S5M9A7</accession>
<dbReference type="EMBL" id="BK014854">
    <property type="protein sequence ID" value="DAD78937.1"/>
    <property type="molecule type" value="Genomic_DNA"/>
</dbReference>
<name>A0A8S5M9A7_9CAUD</name>
<evidence type="ECO:0000313" key="1">
    <source>
        <dbReference type="EMBL" id="DAD78937.1"/>
    </source>
</evidence>
<proteinExistence type="predicted"/>
<protein>
    <submittedName>
        <fullName evidence="1">Uncharacterized protein</fullName>
    </submittedName>
</protein>
<organism evidence="1">
    <name type="scientific">Siphoviridae sp. cte421</name>
    <dbReference type="NCBI Taxonomy" id="2826402"/>
    <lineage>
        <taxon>Viruses</taxon>
        <taxon>Duplodnaviria</taxon>
        <taxon>Heunggongvirae</taxon>
        <taxon>Uroviricota</taxon>
        <taxon>Caudoviricetes</taxon>
    </lineage>
</organism>
<reference evidence="1" key="1">
    <citation type="journal article" date="2021" name="Proc. Natl. Acad. Sci. U.S.A.">
        <title>A Catalog of Tens of Thousands of Viruses from Human Metagenomes Reveals Hidden Associations with Chronic Diseases.</title>
        <authorList>
            <person name="Tisza M.J."/>
            <person name="Buck C.B."/>
        </authorList>
    </citation>
    <scope>NUCLEOTIDE SEQUENCE</scope>
    <source>
        <strain evidence="1">Cte421</strain>
    </source>
</reference>
<sequence length="38" mass="4216">MTTHLKLNNQTAECPSSHNRSVGIFFSAKIRSSVQMGH</sequence>